<dbReference type="PANTHER" id="PTHR21240">
    <property type="entry name" value="2-AMINO-3-CARBOXYLMUCONATE-6-SEMIALDEHYDE DECARBOXYLASE"/>
    <property type="match status" value="1"/>
</dbReference>
<dbReference type="InterPro" id="IPR032465">
    <property type="entry name" value="ACMSD"/>
</dbReference>
<dbReference type="RefSeq" id="WP_156328733.1">
    <property type="nucleotide sequence ID" value="NZ_CACRSW010000009.1"/>
</dbReference>
<protein>
    <submittedName>
        <fullName evidence="3">Amidohydrolase</fullName>
    </submittedName>
</protein>
<evidence type="ECO:0000256" key="1">
    <source>
        <dbReference type="ARBA" id="ARBA00023239"/>
    </source>
</evidence>
<organism evidence="3">
    <name type="scientific">Anaerococcus vaginalis</name>
    <dbReference type="NCBI Taxonomy" id="33037"/>
    <lineage>
        <taxon>Bacteria</taxon>
        <taxon>Bacillati</taxon>
        <taxon>Bacillota</taxon>
        <taxon>Tissierellia</taxon>
        <taxon>Tissierellales</taxon>
        <taxon>Peptoniphilaceae</taxon>
        <taxon>Anaerococcus</taxon>
    </lineage>
</organism>
<proteinExistence type="predicted"/>
<dbReference type="InterPro" id="IPR006680">
    <property type="entry name" value="Amidohydro-rel"/>
</dbReference>
<name>A0A6N2S5T0_9FIRM</name>
<evidence type="ECO:0000259" key="2">
    <source>
        <dbReference type="Pfam" id="PF04909"/>
    </source>
</evidence>
<dbReference type="EMBL" id="CACRSW010000009">
    <property type="protein sequence ID" value="VYS88532.1"/>
    <property type="molecule type" value="Genomic_DNA"/>
</dbReference>
<accession>A0A6N2S5T0</accession>
<dbReference type="SUPFAM" id="SSF51556">
    <property type="entry name" value="Metallo-dependent hydrolases"/>
    <property type="match status" value="1"/>
</dbReference>
<keyword evidence="1" id="KW-0456">Lyase</keyword>
<sequence length="284" mass="33288">MNIDFRVYAHFYEDICDYEKNFSKRQEVLNIHKNSIATISHIKNQMRLANLDRLVLHAQNESSIDGHPTVTNEEISKLVNAYPDLFYGVASVDPNDENHIIELENSYKNLKLKALRLNLSRLNINPSDNRLKKIFDLSNKYKKNIIFECGISYDRGYSAKYANPALYEDLLIKYPKIKFCFTRFAWPYVKEAAMLMMKYKNAYIDTGALYFDSALEFYKDIFNNELRLSWVDRSLNHQIIFASENPRFEQIRMAKAMYQLGLHDKTLKLIMGENARDFLGVSDV</sequence>
<keyword evidence="3" id="KW-0378">Hydrolase</keyword>
<dbReference type="GO" id="GO:0016787">
    <property type="term" value="F:hydrolase activity"/>
    <property type="evidence" value="ECO:0007669"/>
    <property type="project" value="UniProtKB-KW"/>
</dbReference>
<gene>
    <name evidence="3" type="ORF">AVLFYP127_01729</name>
</gene>
<dbReference type="AlphaFoldDB" id="A0A6N2S5T0"/>
<dbReference type="InterPro" id="IPR032466">
    <property type="entry name" value="Metal_Hydrolase"/>
</dbReference>
<dbReference type="Gene3D" id="3.20.20.140">
    <property type="entry name" value="Metal-dependent hydrolases"/>
    <property type="match status" value="1"/>
</dbReference>
<reference evidence="3" key="1">
    <citation type="submission" date="2019-11" db="EMBL/GenBank/DDBJ databases">
        <authorList>
            <person name="Feng L."/>
        </authorList>
    </citation>
    <scope>NUCLEOTIDE SEQUENCE</scope>
    <source>
        <strain evidence="3">AvaginalisLFYP127</strain>
    </source>
</reference>
<feature type="domain" description="Amidohydrolase-related" evidence="2">
    <location>
        <begin position="65"/>
        <end position="280"/>
    </location>
</feature>
<evidence type="ECO:0000313" key="3">
    <source>
        <dbReference type="EMBL" id="VYS88532.1"/>
    </source>
</evidence>
<dbReference type="GO" id="GO:0016831">
    <property type="term" value="F:carboxy-lyase activity"/>
    <property type="evidence" value="ECO:0007669"/>
    <property type="project" value="InterPro"/>
</dbReference>
<dbReference type="Pfam" id="PF04909">
    <property type="entry name" value="Amidohydro_2"/>
    <property type="match status" value="1"/>
</dbReference>